<dbReference type="EMBL" id="QVIG01000001">
    <property type="protein sequence ID" value="RGD57732.1"/>
    <property type="molecule type" value="Genomic_DNA"/>
</dbReference>
<proteinExistence type="inferred from homology"/>
<dbReference type="PROSITE" id="PS50893">
    <property type="entry name" value="ABC_TRANSPORTER_2"/>
    <property type="match status" value="1"/>
</dbReference>
<keyword evidence="4 7" id="KW-0067">ATP-binding</keyword>
<evidence type="ECO:0000256" key="4">
    <source>
        <dbReference type="ARBA" id="ARBA00022840"/>
    </source>
</evidence>
<evidence type="ECO:0000259" key="6">
    <source>
        <dbReference type="PROSITE" id="PS50893"/>
    </source>
</evidence>
<feature type="domain" description="ABC transporter" evidence="6">
    <location>
        <begin position="54"/>
        <end position="281"/>
    </location>
</feature>
<dbReference type="GO" id="GO:0005524">
    <property type="term" value="F:ATP binding"/>
    <property type="evidence" value="ECO:0007669"/>
    <property type="project" value="UniProtKB-KW"/>
</dbReference>
<evidence type="ECO:0000256" key="5">
    <source>
        <dbReference type="SAM" id="MobiDB-lite"/>
    </source>
</evidence>
<dbReference type="InterPro" id="IPR027417">
    <property type="entry name" value="P-loop_NTPase"/>
</dbReference>
<protein>
    <submittedName>
        <fullName evidence="7">ABC transporter ATP-binding protein</fullName>
    </submittedName>
</protein>
<name>A0A372ZQG8_9ACTN</name>
<dbReference type="InterPro" id="IPR003439">
    <property type="entry name" value="ABC_transporter-like_ATP-bd"/>
</dbReference>
<dbReference type="PANTHER" id="PTHR43335">
    <property type="entry name" value="ABC TRANSPORTER, ATP-BINDING PROTEIN"/>
    <property type="match status" value="1"/>
</dbReference>
<comment type="caution">
    <text evidence="7">The sequence shown here is derived from an EMBL/GenBank/DDBJ whole genome shotgun (WGS) entry which is preliminary data.</text>
</comment>
<accession>A0A372ZQG8</accession>
<dbReference type="PANTHER" id="PTHR43335:SF4">
    <property type="entry name" value="ABC TRANSPORTER, ATP-BINDING PROTEIN"/>
    <property type="match status" value="1"/>
</dbReference>
<dbReference type="AlphaFoldDB" id="A0A372ZQG8"/>
<dbReference type="Gene3D" id="3.40.50.300">
    <property type="entry name" value="P-loop containing nucleotide triphosphate hydrolases"/>
    <property type="match status" value="1"/>
</dbReference>
<gene>
    <name evidence="7" type="ORF">DR950_07965</name>
</gene>
<feature type="region of interest" description="Disordered" evidence="5">
    <location>
        <begin position="1"/>
        <end position="50"/>
    </location>
</feature>
<evidence type="ECO:0000256" key="2">
    <source>
        <dbReference type="ARBA" id="ARBA00022448"/>
    </source>
</evidence>
<dbReference type="CDD" id="cd03230">
    <property type="entry name" value="ABC_DR_subfamily_A"/>
    <property type="match status" value="1"/>
</dbReference>
<evidence type="ECO:0000313" key="7">
    <source>
        <dbReference type="EMBL" id="RGD57732.1"/>
    </source>
</evidence>
<keyword evidence="8" id="KW-1185">Reference proteome</keyword>
<keyword evidence="2" id="KW-0813">Transport</keyword>
<evidence type="ECO:0000313" key="8">
    <source>
        <dbReference type="Proteomes" id="UP000263377"/>
    </source>
</evidence>
<organism evidence="7 8">
    <name type="scientific">Kitasatospora xanthocidica</name>
    <dbReference type="NCBI Taxonomy" id="83382"/>
    <lineage>
        <taxon>Bacteria</taxon>
        <taxon>Bacillati</taxon>
        <taxon>Actinomycetota</taxon>
        <taxon>Actinomycetes</taxon>
        <taxon>Kitasatosporales</taxon>
        <taxon>Streptomycetaceae</taxon>
        <taxon>Kitasatospora</taxon>
    </lineage>
</organism>
<dbReference type="Proteomes" id="UP000263377">
    <property type="component" value="Unassembled WGS sequence"/>
</dbReference>
<sequence>MSDASVTGARPATGRIPSLEPVRHRRARPSQEVVMPGSPDPAVDRRGTGGGPVIELRALTKRYGSTVGIEQLDVSVEAGEVFGLLGPNGAGKTTTLRCLVGLLGPSDGQVRVLGLDPVADHGRLAPSIGYLPGELRLYPELTGQQTLDLLAALQGAPVPRQRELCERLKLSRADLARPVGQYSRGMKQKLGLVQSLQHRPPVVVLDEPSEGLDPLVQETFYELLAEEAAAGRTVLLSSHVLPEVQRTCGRVAIVRHGRLVTVRSVAELRQARARRVRLLLDDGRGARPLGAAERWSPRWDGPRVELLVPPDEVVAAVRSLLAELPVADLTVEEAGLDEAFLDLYRSVGAEEPSTGGSRPEREERP</sequence>
<dbReference type="Pfam" id="PF00005">
    <property type="entry name" value="ABC_tran"/>
    <property type="match status" value="1"/>
</dbReference>
<reference evidence="7 8" key="1">
    <citation type="submission" date="2018-08" db="EMBL/GenBank/DDBJ databases">
        <title>Diversity &amp; Physiological Properties of Lignin-Decomposing Actinobacteria from Soil.</title>
        <authorList>
            <person name="Roh S.G."/>
            <person name="Kim S.B."/>
        </authorList>
    </citation>
    <scope>NUCLEOTIDE SEQUENCE [LARGE SCALE GENOMIC DNA]</scope>
    <source>
        <strain evidence="7 8">MMS17-GH009</strain>
    </source>
</reference>
<dbReference type="SUPFAM" id="SSF52540">
    <property type="entry name" value="P-loop containing nucleoside triphosphate hydrolases"/>
    <property type="match status" value="1"/>
</dbReference>
<dbReference type="InterPro" id="IPR003593">
    <property type="entry name" value="AAA+_ATPase"/>
</dbReference>
<evidence type="ECO:0000256" key="3">
    <source>
        <dbReference type="ARBA" id="ARBA00022741"/>
    </source>
</evidence>
<dbReference type="SMART" id="SM00382">
    <property type="entry name" value="AAA"/>
    <property type="match status" value="1"/>
</dbReference>
<dbReference type="GO" id="GO:0016887">
    <property type="term" value="F:ATP hydrolysis activity"/>
    <property type="evidence" value="ECO:0007669"/>
    <property type="project" value="InterPro"/>
</dbReference>
<keyword evidence="3" id="KW-0547">Nucleotide-binding</keyword>
<evidence type="ECO:0000256" key="1">
    <source>
        <dbReference type="ARBA" id="ARBA00005417"/>
    </source>
</evidence>
<comment type="similarity">
    <text evidence="1">Belongs to the ABC transporter superfamily.</text>
</comment>